<dbReference type="EMBL" id="CP015378">
    <property type="protein sequence ID" value="ANC77192.1"/>
    <property type="molecule type" value="Genomic_DNA"/>
</dbReference>
<evidence type="ECO:0000313" key="1">
    <source>
        <dbReference type="EMBL" id="ANC77192.1"/>
    </source>
</evidence>
<protein>
    <submittedName>
        <fullName evidence="1">Uncharacterized protein</fullName>
    </submittedName>
</protein>
<sequence>MEERQVTIGLSNGQTFSYFIKEDDRSKIGNDILNLNNGEWYTFVDSNWVEYRIKKEEIVSIGVSMTVDEANLHDNELNSSNY</sequence>
<accession>A0A160INQ3</accession>
<proteinExistence type="predicted"/>
<dbReference type="Proteomes" id="UP000076623">
    <property type="component" value="Chromosome"/>
</dbReference>
<reference evidence="1 2" key="1">
    <citation type="submission" date="2016-04" db="EMBL/GenBank/DDBJ databases">
        <title>Complete genome sequence of Fictibacillus phosphorivorans G25-29, a strain toxic to nematodes.</title>
        <authorList>
            <person name="Zheng Z."/>
        </authorList>
    </citation>
    <scope>NUCLEOTIDE SEQUENCE [LARGE SCALE GENOMIC DNA]</scope>
    <source>
        <strain evidence="1 2">G25-29</strain>
    </source>
</reference>
<gene>
    <name evidence="1" type="ORF">ABE65_010410</name>
</gene>
<dbReference type="KEGG" id="fpn:ABE65_010410"/>
<evidence type="ECO:0000313" key="2">
    <source>
        <dbReference type="Proteomes" id="UP000076623"/>
    </source>
</evidence>
<dbReference type="RefSeq" id="WP_066394465.1">
    <property type="nucleotide sequence ID" value="NZ_CP015378.1"/>
</dbReference>
<name>A0A160INQ3_9BACL</name>
<organism evidence="1 2">
    <name type="scientific">Fictibacillus phosphorivorans</name>
    <dbReference type="NCBI Taxonomy" id="1221500"/>
    <lineage>
        <taxon>Bacteria</taxon>
        <taxon>Bacillati</taxon>
        <taxon>Bacillota</taxon>
        <taxon>Bacilli</taxon>
        <taxon>Bacillales</taxon>
        <taxon>Fictibacillaceae</taxon>
        <taxon>Fictibacillus</taxon>
    </lineage>
</organism>
<keyword evidence="2" id="KW-1185">Reference proteome</keyword>
<dbReference type="STRING" id="1221500.ABE65_010410"/>
<dbReference type="AlphaFoldDB" id="A0A160INQ3"/>